<dbReference type="OrthoDB" id="5428055at2759"/>
<sequence>MARSYSDYIFAQSKRNPCLRNLCQFIANDNARNACRIVSLEFHAKDAKPRRVDLELSELDAIMKKDAGDCQGRLIIVEDLSKAIIESLGSSLDLDPLFFASHIHGPRVDVTSSKPSLAILPSKVINQNFLSLQYQRSMDFGLCPMAPRKMSRNSNVPRKVVLLPPLKDTYIGLEQQSCSILLSSTKSKSWLALILVDKPNSDLYTSPEKQMVLPSRPFQGGYEDFSERPSFFEPDAGHPGRMSLLEDLVWYWQKERPPAFESTQPTLLSLAYYPLKISAAEWVSYVAVMSNSIKQYEYTTEAPHQRDGLRKIDSDLRSLEVWGRRCLQTTSKLRSVIDFLQHRTKANQDLEEYTLLIRDFEHVAALVDTYGRRLEIMVPVVTSVLQIADTRRSLREAANVTRLTNLALLFVPLSFVASLFSMNGGVTRHDLAIYFAVAIPLFPDTQKLVEEEISR</sequence>
<dbReference type="AlphaFoldDB" id="A0A1L7WEU7"/>
<protein>
    <submittedName>
        <fullName evidence="1">Uncharacterized protein</fullName>
    </submittedName>
</protein>
<evidence type="ECO:0000313" key="1">
    <source>
        <dbReference type="EMBL" id="CZR51307.1"/>
    </source>
</evidence>
<dbReference type="STRING" id="576137.A0A1L7WEU7"/>
<accession>A0A1L7WEU7</accession>
<dbReference type="Proteomes" id="UP000184330">
    <property type="component" value="Unassembled WGS sequence"/>
</dbReference>
<name>A0A1L7WEU7_9HELO</name>
<organism evidence="1 2">
    <name type="scientific">Phialocephala subalpina</name>
    <dbReference type="NCBI Taxonomy" id="576137"/>
    <lineage>
        <taxon>Eukaryota</taxon>
        <taxon>Fungi</taxon>
        <taxon>Dikarya</taxon>
        <taxon>Ascomycota</taxon>
        <taxon>Pezizomycotina</taxon>
        <taxon>Leotiomycetes</taxon>
        <taxon>Helotiales</taxon>
        <taxon>Mollisiaceae</taxon>
        <taxon>Phialocephala</taxon>
        <taxon>Phialocephala fortinii species complex</taxon>
    </lineage>
</organism>
<reference evidence="1 2" key="1">
    <citation type="submission" date="2016-03" db="EMBL/GenBank/DDBJ databases">
        <authorList>
            <person name="Ploux O."/>
        </authorList>
    </citation>
    <scope>NUCLEOTIDE SEQUENCE [LARGE SCALE GENOMIC DNA]</scope>
    <source>
        <strain evidence="1 2">UAMH 11012</strain>
    </source>
</reference>
<dbReference type="EMBL" id="FJOG01000001">
    <property type="protein sequence ID" value="CZR51307.1"/>
    <property type="molecule type" value="Genomic_DNA"/>
</dbReference>
<gene>
    <name evidence="1" type="ORF">PAC_01182</name>
</gene>
<proteinExistence type="predicted"/>
<dbReference type="Gene3D" id="1.20.58.340">
    <property type="entry name" value="Magnesium transport protein CorA, transmembrane region"/>
    <property type="match status" value="1"/>
</dbReference>
<evidence type="ECO:0000313" key="2">
    <source>
        <dbReference type="Proteomes" id="UP000184330"/>
    </source>
</evidence>
<keyword evidence="2" id="KW-1185">Reference proteome</keyword>